<evidence type="ECO:0000256" key="3">
    <source>
        <dbReference type="ARBA" id="ARBA00022989"/>
    </source>
</evidence>
<evidence type="ECO:0000313" key="7">
    <source>
        <dbReference type="EnsemblMetazoa" id="AFAF010057-PA"/>
    </source>
</evidence>
<keyword evidence="2 6" id="KW-0812">Transmembrane</keyword>
<dbReference type="Gene3D" id="1.20.1070.10">
    <property type="entry name" value="Rhodopsin 7-helix transmembrane proteins"/>
    <property type="match status" value="1"/>
</dbReference>
<dbReference type="EMBL" id="AXCN02000852">
    <property type="status" value="NOT_ANNOTATED_CDS"/>
    <property type="molecule type" value="Genomic_DNA"/>
</dbReference>
<dbReference type="STRING" id="69004.A0A182QH40"/>
<dbReference type="PANTHER" id="PTHR46953:SF1">
    <property type="entry name" value="G-PROTEIN COUPLED RECEPTOR MTH-LIKE 1-RELATED"/>
    <property type="match status" value="1"/>
</dbReference>
<feature type="compositionally biased region" description="Polar residues" evidence="5">
    <location>
        <begin position="196"/>
        <end position="212"/>
    </location>
</feature>
<feature type="transmembrane region" description="Helical" evidence="6">
    <location>
        <begin position="117"/>
        <end position="143"/>
    </location>
</feature>
<dbReference type="InterPro" id="IPR052808">
    <property type="entry name" value="GPCR_Mth-like"/>
</dbReference>
<feature type="transmembrane region" description="Helical" evidence="6">
    <location>
        <begin position="155"/>
        <end position="177"/>
    </location>
</feature>
<dbReference type="InterPro" id="IPR000832">
    <property type="entry name" value="GPCR_2_secretin-like"/>
</dbReference>
<dbReference type="VEuPathDB" id="VectorBase:AFAF010057"/>
<proteinExistence type="predicted"/>
<keyword evidence="8" id="KW-1185">Reference proteome</keyword>
<evidence type="ECO:0000256" key="6">
    <source>
        <dbReference type="SAM" id="Phobius"/>
    </source>
</evidence>
<organism evidence="7 8">
    <name type="scientific">Anopheles farauti</name>
    <dbReference type="NCBI Taxonomy" id="69004"/>
    <lineage>
        <taxon>Eukaryota</taxon>
        <taxon>Metazoa</taxon>
        <taxon>Ecdysozoa</taxon>
        <taxon>Arthropoda</taxon>
        <taxon>Hexapoda</taxon>
        <taxon>Insecta</taxon>
        <taxon>Pterygota</taxon>
        <taxon>Neoptera</taxon>
        <taxon>Endopterygota</taxon>
        <taxon>Diptera</taxon>
        <taxon>Nematocera</taxon>
        <taxon>Culicoidea</taxon>
        <taxon>Culicidae</taxon>
        <taxon>Anophelinae</taxon>
        <taxon>Anopheles</taxon>
    </lineage>
</organism>
<feature type="compositionally biased region" description="Low complexity" evidence="5">
    <location>
        <begin position="221"/>
        <end position="235"/>
    </location>
</feature>
<dbReference type="Pfam" id="PF00002">
    <property type="entry name" value="7tm_2"/>
    <property type="match status" value="1"/>
</dbReference>
<dbReference type="GO" id="GO:0016020">
    <property type="term" value="C:membrane"/>
    <property type="evidence" value="ECO:0007669"/>
    <property type="project" value="UniProtKB-SubCell"/>
</dbReference>
<reference evidence="7" key="2">
    <citation type="submission" date="2020-05" db="UniProtKB">
        <authorList>
            <consortium name="EnsemblMetazoa"/>
        </authorList>
    </citation>
    <scope>IDENTIFICATION</scope>
    <source>
        <strain evidence="7">FAR1</strain>
    </source>
</reference>
<sequence length="243" mass="26483">MLDFGSPSMAWLQAMARMAHGSNGTMFKINYIDSSSSSSISGNMEMLTYFFGPIGILLGVNLLLFASTARQLTCGLWKRDDVKSTTERAAASAYCFQLDERKDDIVHGRLRYARGALYMSVSGAALGRVCLKLVVVMGVTWVADVISWAVGGPNYIWIVTDLINALQGVFIFIVVGCQPQVWAAMKRLWNSKTGRSFTNTTHGPQHSSSSHGLPSMGESITNNTCTNNTTTTTSNRVPMETVC</sequence>
<evidence type="ECO:0000256" key="1">
    <source>
        <dbReference type="ARBA" id="ARBA00004141"/>
    </source>
</evidence>
<feature type="region of interest" description="Disordered" evidence="5">
    <location>
        <begin position="196"/>
        <end position="243"/>
    </location>
</feature>
<comment type="subcellular location">
    <subcellularLocation>
        <location evidence="1">Membrane</location>
        <topology evidence="1">Multi-pass membrane protein</topology>
    </subcellularLocation>
</comment>
<keyword evidence="4 6" id="KW-0472">Membrane</keyword>
<evidence type="ECO:0000313" key="8">
    <source>
        <dbReference type="Proteomes" id="UP000075886"/>
    </source>
</evidence>
<evidence type="ECO:0000256" key="4">
    <source>
        <dbReference type="ARBA" id="ARBA00023136"/>
    </source>
</evidence>
<accession>A0A182QH40</accession>
<dbReference type="AlphaFoldDB" id="A0A182QH40"/>
<evidence type="ECO:0000256" key="5">
    <source>
        <dbReference type="SAM" id="MobiDB-lite"/>
    </source>
</evidence>
<evidence type="ECO:0008006" key="9">
    <source>
        <dbReference type="Google" id="ProtNLM"/>
    </source>
</evidence>
<reference evidence="8" key="1">
    <citation type="submission" date="2014-01" db="EMBL/GenBank/DDBJ databases">
        <title>The Genome Sequence of Anopheles farauti FAR1 (V2).</title>
        <authorList>
            <consortium name="The Broad Institute Genomics Platform"/>
            <person name="Neafsey D.E."/>
            <person name="Besansky N."/>
            <person name="Howell P."/>
            <person name="Walton C."/>
            <person name="Young S.K."/>
            <person name="Zeng Q."/>
            <person name="Gargeya S."/>
            <person name="Fitzgerald M."/>
            <person name="Haas B."/>
            <person name="Abouelleil A."/>
            <person name="Allen A.W."/>
            <person name="Alvarado L."/>
            <person name="Arachchi H.M."/>
            <person name="Berlin A.M."/>
            <person name="Chapman S.B."/>
            <person name="Gainer-Dewar J."/>
            <person name="Goldberg J."/>
            <person name="Griggs A."/>
            <person name="Gujja S."/>
            <person name="Hansen M."/>
            <person name="Howarth C."/>
            <person name="Imamovic A."/>
            <person name="Ireland A."/>
            <person name="Larimer J."/>
            <person name="McCowan C."/>
            <person name="Murphy C."/>
            <person name="Pearson M."/>
            <person name="Poon T.W."/>
            <person name="Priest M."/>
            <person name="Roberts A."/>
            <person name="Saif S."/>
            <person name="Shea T."/>
            <person name="Sisk P."/>
            <person name="Sykes S."/>
            <person name="Wortman J."/>
            <person name="Nusbaum C."/>
            <person name="Birren B."/>
        </authorList>
    </citation>
    <scope>NUCLEOTIDE SEQUENCE [LARGE SCALE GENOMIC DNA]</scope>
    <source>
        <strain evidence="8">FAR1</strain>
    </source>
</reference>
<dbReference type="Proteomes" id="UP000075886">
    <property type="component" value="Unassembled WGS sequence"/>
</dbReference>
<protein>
    <recommendedName>
        <fullName evidence="9">G-protein coupled receptors family 2 profile 2 domain-containing protein</fullName>
    </recommendedName>
</protein>
<name>A0A182QH40_9DIPT</name>
<keyword evidence="3 6" id="KW-1133">Transmembrane helix</keyword>
<feature type="transmembrane region" description="Helical" evidence="6">
    <location>
        <begin position="46"/>
        <end position="69"/>
    </location>
</feature>
<dbReference type="PANTHER" id="PTHR46953">
    <property type="entry name" value="G-PROTEIN COUPLED RECEPTOR MTH-LIKE 1-RELATED"/>
    <property type="match status" value="1"/>
</dbReference>
<evidence type="ECO:0000256" key="2">
    <source>
        <dbReference type="ARBA" id="ARBA00022692"/>
    </source>
</evidence>
<dbReference type="EnsemblMetazoa" id="AFAF010057-RA">
    <property type="protein sequence ID" value="AFAF010057-PA"/>
    <property type="gene ID" value="AFAF010057"/>
</dbReference>
<dbReference type="GO" id="GO:0004930">
    <property type="term" value="F:G protein-coupled receptor activity"/>
    <property type="evidence" value="ECO:0007669"/>
    <property type="project" value="InterPro"/>
</dbReference>